<feature type="compositionally biased region" description="Low complexity" evidence="1">
    <location>
        <begin position="1"/>
        <end position="24"/>
    </location>
</feature>
<dbReference type="Proteomes" id="UP000297910">
    <property type="component" value="Unassembled WGS sequence"/>
</dbReference>
<dbReference type="EMBL" id="PQXI01000234">
    <property type="protein sequence ID" value="TGO21176.1"/>
    <property type="molecule type" value="Genomic_DNA"/>
</dbReference>
<reference evidence="2 3" key="1">
    <citation type="submission" date="2017-12" db="EMBL/GenBank/DDBJ databases">
        <title>Comparative genomics of Botrytis spp.</title>
        <authorList>
            <person name="Valero-Jimenez C.A."/>
            <person name="Tapia P."/>
            <person name="Veloso J."/>
            <person name="Silva-Moreno E."/>
            <person name="Staats M."/>
            <person name="Valdes J.H."/>
            <person name="Van Kan J.A.L."/>
        </authorList>
    </citation>
    <scope>NUCLEOTIDE SEQUENCE [LARGE SCALE GENOMIC DNA]</scope>
    <source>
        <strain evidence="2 3">Bp0003</strain>
    </source>
</reference>
<feature type="region of interest" description="Disordered" evidence="1">
    <location>
        <begin position="1"/>
        <end position="78"/>
    </location>
</feature>
<evidence type="ECO:0000256" key="1">
    <source>
        <dbReference type="SAM" id="MobiDB-lite"/>
    </source>
</evidence>
<keyword evidence="3" id="KW-1185">Reference proteome</keyword>
<sequence>MPNPSQNRRLASRSRSLDSNSRNRPTIARPFNLSRHQQNINAIQTQRRRFDEFQIQRRRRSSNPDDGGGGGEDEREDR</sequence>
<comment type="caution">
    <text evidence="2">The sequence shown here is derived from an EMBL/GenBank/DDBJ whole genome shotgun (WGS) entry which is preliminary data.</text>
</comment>
<gene>
    <name evidence="2" type="ORF">BPAE_0235g00050</name>
</gene>
<feature type="compositionally biased region" description="Polar residues" evidence="1">
    <location>
        <begin position="34"/>
        <end position="45"/>
    </location>
</feature>
<evidence type="ECO:0000313" key="2">
    <source>
        <dbReference type="EMBL" id="TGO21176.1"/>
    </source>
</evidence>
<proteinExistence type="predicted"/>
<organism evidence="2 3">
    <name type="scientific">Botrytis paeoniae</name>
    <dbReference type="NCBI Taxonomy" id="278948"/>
    <lineage>
        <taxon>Eukaryota</taxon>
        <taxon>Fungi</taxon>
        <taxon>Dikarya</taxon>
        <taxon>Ascomycota</taxon>
        <taxon>Pezizomycotina</taxon>
        <taxon>Leotiomycetes</taxon>
        <taxon>Helotiales</taxon>
        <taxon>Sclerotiniaceae</taxon>
        <taxon>Botrytis</taxon>
    </lineage>
</organism>
<protein>
    <submittedName>
        <fullName evidence="2">Uncharacterized protein</fullName>
    </submittedName>
</protein>
<evidence type="ECO:0000313" key="3">
    <source>
        <dbReference type="Proteomes" id="UP000297910"/>
    </source>
</evidence>
<accession>A0A4Z1F9V5</accession>
<name>A0A4Z1F9V5_9HELO</name>
<dbReference type="AlphaFoldDB" id="A0A4Z1F9V5"/>